<keyword evidence="2" id="KW-1185">Reference proteome</keyword>
<dbReference type="EMBL" id="CP074371">
    <property type="protein sequence ID" value="QVI23087.1"/>
    <property type="molecule type" value="Genomic_DNA"/>
</dbReference>
<accession>A0ABX8CT65</accession>
<gene>
    <name evidence="1" type="ORF">KHQ06_09270</name>
</gene>
<organism evidence="1 2">
    <name type="scientific">Nocardia tengchongensis</name>
    <dbReference type="NCBI Taxonomy" id="2055889"/>
    <lineage>
        <taxon>Bacteria</taxon>
        <taxon>Bacillati</taxon>
        <taxon>Actinomycetota</taxon>
        <taxon>Actinomycetes</taxon>
        <taxon>Mycobacteriales</taxon>
        <taxon>Nocardiaceae</taxon>
        <taxon>Nocardia</taxon>
    </lineage>
</organism>
<proteinExistence type="predicted"/>
<dbReference type="Proteomes" id="UP000683310">
    <property type="component" value="Chromosome"/>
</dbReference>
<protein>
    <submittedName>
        <fullName evidence="1">Uncharacterized protein</fullName>
    </submittedName>
</protein>
<sequence>MNVTFGPWVISTAHGRAVTTQRGTIGNAWEPTALGLYRDRDGDLWEKEAGGWRLRLQDGVPVDPDALWDWTDGCVRDYAPFVPCR</sequence>
<evidence type="ECO:0000313" key="2">
    <source>
        <dbReference type="Proteomes" id="UP000683310"/>
    </source>
</evidence>
<evidence type="ECO:0000313" key="1">
    <source>
        <dbReference type="EMBL" id="QVI23087.1"/>
    </source>
</evidence>
<dbReference type="RefSeq" id="WP_213559163.1">
    <property type="nucleotide sequence ID" value="NZ_JBFAJM010000001.1"/>
</dbReference>
<reference evidence="1 2" key="1">
    <citation type="submission" date="2021-04" db="EMBL/GenBank/DDBJ databases">
        <title>Nocardia tengchongensis.</title>
        <authorList>
            <person name="Zhuang k."/>
            <person name="Ran Y."/>
            <person name="Li W."/>
        </authorList>
    </citation>
    <scope>NUCLEOTIDE SEQUENCE [LARGE SCALE GENOMIC DNA]</scope>
    <source>
        <strain evidence="1 2">CFH S0057</strain>
    </source>
</reference>
<dbReference type="GeneID" id="300988017"/>
<name>A0ABX8CT65_9NOCA</name>